<name>A0A091GSN1_BUCRH</name>
<accession>A0A091GSN1</accession>
<dbReference type="PANTHER" id="PTHR14514:SF4">
    <property type="entry name" value="NESPRIN-2"/>
    <property type="match status" value="1"/>
</dbReference>
<evidence type="ECO:0000256" key="2">
    <source>
        <dbReference type="ARBA" id="ARBA00022553"/>
    </source>
</evidence>
<dbReference type="EMBL" id="KL510173">
    <property type="protein sequence ID" value="KFO86179.1"/>
    <property type="molecule type" value="Genomic_DNA"/>
</dbReference>
<gene>
    <name evidence="5" type="ORF">N320_05644</name>
</gene>
<reference evidence="5 6" key="1">
    <citation type="submission" date="2014-04" db="EMBL/GenBank/DDBJ databases">
        <title>Genome evolution of avian class.</title>
        <authorList>
            <person name="Zhang G."/>
            <person name="Li C."/>
        </authorList>
    </citation>
    <scope>NUCLEOTIDE SEQUENCE [LARGE SCALE GENOMIC DNA]</scope>
    <source>
        <strain evidence="5">BGI_N320</strain>
    </source>
</reference>
<sequence length="107" mass="12198">ELENQLTTKSKTLDELKQSLAFDDTADQSLGTLSPRIPELYEMMSSIVSQCKQLTTSMLSVLDNWGVYDEVYTKLSLDIARYMYHLENCKRSAVSLNALKCQIKILQ</sequence>
<evidence type="ECO:0000256" key="1">
    <source>
        <dbReference type="ARBA" id="ARBA00004308"/>
    </source>
</evidence>
<keyword evidence="6" id="KW-1185">Reference proteome</keyword>
<dbReference type="PANTHER" id="PTHR14514">
    <property type="entry name" value="PKA ANCHORING PROTEIN"/>
    <property type="match status" value="1"/>
</dbReference>
<keyword evidence="3" id="KW-0677">Repeat</keyword>
<proteinExistence type="predicted"/>
<dbReference type="Proteomes" id="UP000054064">
    <property type="component" value="Unassembled WGS sequence"/>
</dbReference>
<keyword evidence="4" id="KW-0472">Membrane</keyword>
<evidence type="ECO:0000313" key="5">
    <source>
        <dbReference type="EMBL" id="KFO86179.1"/>
    </source>
</evidence>
<dbReference type="AlphaFoldDB" id="A0A091GSN1"/>
<protein>
    <submittedName>
        <fullName evidence="5">Nesprin-2</fullName>
    </submittedName>
</protein>
<evidence type="ECO:0000313" key="6">
    <source>
        <dbReference type="Proteomes" id="UP000054064"/>
    </source>
</evidence>
<evidence type="ECO:0000256" key="4">
    <source>
        <dbReference type="ARBA" id="ARBA00023136"/>
    </source>
</evidence>
<evidence type="ECO:0000256" key="3">
    <source>
        <dbReference type="ARBA" id="ARBA00022737"/>
    </source>
</evidence>
<comment type="subcellular location">
    <subcellularLocation>
        <location evidence="1">Endomembrane system</location>
    </subcellularLocation>
</comment>
<feature type="non-terminal residue" evidence="5">
    <location>
        <position position="1"/>
    </location>
</feature>
<organism evidence="5 6">
    <name type="scientific">Buceros rhinoceros silvestris</name>
    <dbReference type="NCBI Taxonomy" id="175836"/>
    <lineage>
        <taxon>Eukaryota</taxon>
        <taxon>Metazoa</taxon>
        <taxon>Chordata</taxon>
        <taxon>Craniata</taxon>
        <taxon>Vertebrata</taxon>
        <taxon>Euteleostomi</taxon>
        <taxon>Archelosauria</taxon>
        <taxon>Archosauria</taxon>
        <taxon>Dinosauria</taxon>
        <taxon>Saurischia</taxon>
        <taxon>Theropoda</taxon>
        <taxon>Coelurosauria</taxon>
        <taxon>Aves</taxon>
        <taxon>Neognathae</taxon>
        <taxon>Neoaves</taxon>
        <taxon>Telluraves</taxon>
        <taxon>Coraciimorphae</taxon>
        <taxon>Bucerotiformes</taxon>
        <taxon>Bucerotidae</taxon>
        <taxon>Buceros</taxon>
    </lineage>
</organism>
<keyword evidence="2" id="KW-0597">Phosphoprotein</keyword>
<feature type="non-terminal residue" evidence="5">
    <location>
        <position position="107"/>
    </location>
</feature>